<comment type="caution">
    <text evidence="2">The sequence shown here is derived from an EMBL/GenBank/DDBJ whole genome shotgun (WGS) entry which is preliminary data.</text>
</comment>
<name>A0AAV9X554_9PEZI</name>
<keyword evidence="1" id="KW-0732">Signal</keyword>
<evidence type="ECO:0000313" key="2">
    <source>
        <dbReference type="EMBL" id="KAK6537204.1"/>
    </source>
</evidence>
<gene>
    <name evidence="2" type="ORF">TWF694_011401</name>
</gene>
<accession>A0AAV9X554</accession>
<protein>
    <submittedName>
        <fullName evidence="2">Uncharacterized protein</fullName>
    </submittedName>
</protein>
<evidence type="ECO:0000256" key="1">
    <source>
        <dbReference type="SAM" id="SignalP"/>
    </source>
</evidence>
<dbReference type="AlphaFoldDB" id="A0AAV9X554"/>
<dbReference type="Proteomes" id="UP001365542">
    <property type="component" value="Unassembled WGS sequence"/>
</dbReference>
<keyword evidence="3" id="KW-1185">Reference proteome</keyword>
<reference evidence="2 3" key="1">
    <citation type="submission" date="2019-10" db="EMBL/GenBank/DDBJ databases">
        <authorList>
            <person name="Palmer J.M."/>
        </authorList>
    </citation>
    <scope>NUCLEOTIDE SEQUENCE [LARGE SCALE GENOMIC DNA]</scope>
    <source>
        <strain evidence="2 3">TWF694</strain>
    </source>
</reference>
<dbReference type="EMBL" id="JAVHJO010000009">
    <property type="protein sequence ID" value="KAK6537204.1"/>
    <property type="molecule type" value="Genomic_DNA"/>
</dbReference>
<evidence type="ECO:0000313" key="3">
    <source>
        <dbReference type="Proteomes" id="UP001365542"/>
    </source>
</evidence>
<proteinExistence type="predicted"/>
<organism evidence="2 3">
    <name type="scientific">Orbilia ellipsospora</name>
    <dbReference type="NCBI Taxonomy" id="2528407"/>
    <lineage>
        <taxon>Eukaryota</taxon>
        <taxon>Fungi</taxon>
        <taxon>Dikarya</taxon>
        <taxon>Ascomycota</taxon>
        <taxon>Pezizomycotina</taxon>
        <taxon>Orbiliomycetes</taxon>
        <taxon>Orbiliales</taxon>
        <taxon>Orbiliaceae</taxon>
        <taxon>Orbilia</taxon>
    </lineage>
</organism>
<sequence>MRLQIFSISFFLSAVLAGANIQLFFLPQCTDAVLDTVQSNQANRFDSSGCVATGDQFQSVGVINIDPAFQCNLYADTACQSFLMAVDGSTPQTCFSVIGQSVACFNQQLFNNPYAESLAIVTVGQDRLNLAFDGNFLVSNGIAQACGNTGCDPTKFFEDLDGGCPVVRMEGSYGSVNERDYLGSILGSALTSAITNRQGRFFDLPHFAKVDIVDTAKQSTIATMTIRFRNNCQGVFGRRDIPSGETCDAFLALIPSINLQALPEVNGVVARSFSVQCDPNN</sequence>
<feature type="signal peptide" evidence="1">
    <location>
        <begin position="1"/>
        <end position="17"/>
    </location>
</feature>
<feature type="chain" id="PRO_5043945401" evidence="1">
    <location>
        <begin position="18"/>
        <end position="281"/>
    </location>
</feature>